<organism evidence="1 2">
    <name type="scientific">Streptacidiphilus alkalitolerans</name>
    <dbReference type="NCBI Taxonomy" id="3342712"/>
    <lineage>
        <taxon>Bacteria</taxon>
        <taxon>Bacillati</taxon>
        <taxon>Actinomycetota</taxon>
        <taxon>Actinomycetes</taxon>
        <taxon>Kitasatosporales</taxon>
        <taxon>Streptomycetaceae</taxon>
        <taxon>Streptacidiphilus</taxon>
    </lineage>
</organism>
<keyword evidence="2" id="KW-1185">Reference proteome</keyword>
<dbReference type="Proteomes" id="UP001592582">
    <property type="component" value="Unassembled WGS sequence"/>
</dbReference>
<reference evidence="1 2" key="1">
    <citation type="submission" date="2024-09" db="EMBL/GenBank/DDBJ databases">
        <authorList>
            <person name="Lee S.D."/>
        </authorList>
    </citation>
    <scope>NUCLEOTIDE SEQUENCE [LARGE SCALE GENOMIC DNA]</scope>
    <source>
        <strain evidence="1 2">N1-1</strain>
    </source>
</reference>
<dbReference type="EMBL" id="JBHEZX010000003">
    <property type="protein sequence ID" value="MFC1409205.1"/>
    <property type="molecule type" value="Genomic_DNA"/>
</dbReference>
<comment type="caution">
    <text evidence="1">The sequence shown here is derived from an EMBL/GenBank/DDBJ whole genome shotgun (WGS) entry which is preliminary data.</text>
</comment>
<evidence type="ECO:0000313" key="2">
    <source>
        <dbReference type="Proteomes" id="UP001592582"/>
    </source>
</evidence>
<protein>
    <submittedName>
        <fullName evidence="1">Uncharacterized protein</fullName>
    </submittedName>
</protein>
<gene>
    <name evidence="1" type="ORF">ACEZDG_07910</name>
</gene>
<evidence type="ECO:0000313" key="1">
    <source>
        <dbReference type="EMBL" id="MFC1409205.1"/>
    </source>
</evidence>
<accession>A0ABV6V678</accession>
<name>A0ABV6V678_9ACTN</name>
<proteinExistence type="predicted"/>
<sequence>MYPTNEPTTRRTPALTDLAPKTVPALATSTILVLARVWSANGAHHSTGDAALMTTLAIGAAVAGSLSANAANGDSTTSTIAFTASGTLALAGVAAYATGLALPLLLWSVATTLAYVLSAKHWRTDRRETVAFERATVVRHEDHRHTETVEIIRARAQVEVAQQVGVYAVALEQALAARAILPGFSPAAISATGLPALPAASADGA</sequence>